<name>A0A2V5LYQ4_9MICC</name>
<evidence type="ECO:0000313" key="3">
    <source>
        <dbReference type="Proteomes" id="UP000247832"/>
    </source>
</evidence>
<proteinExistence type="predicted"/>
<evidence type="ECO:0000256" key="1">
    <source>
        <dbReference type="SAM" id="MobiDB-lite"/>
    </source>
</evidence>
<comment type="caution">
    <text evidence="2">The sequence shown here is derived from an EMBL/GenBank/DDBJ whole genome shotgun (WGS) entry which is preliminary data.</text>
</comment>
<dbReference type="Proteomes" id="UP000247832">
    <property type="component" value="Unassembled WGS sequence"/>
</dbReference>
<accession>A0A2V5LYQ4</accession>
<sequence>MGGLHDAGQSIKGLYAAEIDLTPDMGGHYPTDGINPGPALTFGHITGRDLANATHYEDDGGTAPTKARPCQSGSAPPLGSSHDYRRHHLPYPQVGPP</sequence>
<gene>
    <name evidence="2" type="ORF">CVV68_09540</name>
</gene>
<dbReference type="AlphaFoldDB" id="A0A2V5LYQ4"/>
<evidence type="ECO:0000313" key="2">
    <source>
        <dbReference type="EMBL" id="PYI67666.1"/>
    </source>
</evidence>
<keyword evidence="3" id="KW-1185">Reference proteome</keyword>
<protein>
    <submittedName>
        <fullName evidence="2">Uncharacterized protein</fullName>
    </submittedName>
</protein>
<dbReference type="OrthoDB" id="9813348at2"/>
<reference evidence="2 3" key="1">
    <citation type="submission" date="2018-05" db="EMBL/GenBank/DDBJ databases">
        <title>Genetic diversity of glacier-inhabiting Cryobacterium bacteria in China and description of Cryobacterium mengkeensis sp. nov. and Arthrobacter glacialis sp. nov.</title>
        <authorList>
            <person name="Liu Q."/>
            <person name="Xin Y.-H."/>
        </authorList>
    </citation>
    <scope>NUCLEOTIDE SEQUENCE [LARGE SCALE GENOMIC DNA]</scope>
    <source>
        <strain evidence="2 3">LI2</strain>
    </source>
</reference>
<organism evidence="2 3">
    <name type="scientific">Arthrobacter livingstonensis</name>
    <dbReference type="NCBI Taxonomy" id="670078"/>
    <lineage>
        <taxon>Bacteria</taxon>
        <taxon>Bacillati</taxon>
        <taxon>Actinomycetota</taxon>
        <taxon>Actinomycetes</taxon>
        <taxon>Micrococcales</taxon>
        <taxon>Micrococcaceae</taxon>
        <taxon>Arthrobacter</taxon>
    </lineage>
</organism>
<dbReference type="EMBL" id="QJVD01000008">
    <property type="protein sequence ID" value="PYI67666.1"/>
    <property type="molecule type" value="Genomic_DNA"/>
</dbReference>
<feature type="region of interest" description="Disordered" evidence="1">
    <location>
        <begin position="53"/>
        <end position="97"/>
    </location>
</feature>